<gene>
    <name evidence="1" type="ORF">SAMN05660862_3450</name>
</gene>
<dbReference type="STRING" id="561061.SAMN05660862_3450"/>
<dbReference type="Proteomes" id="UP000192980">
    <property type="component" value="Unassembled WGS sequence"/>
</dbReference>
<dbReference type="Gene3D" id="3.40.50.2000">
    <property type="entry name" value="Glycogen Phosphorylase B"/>
    <property type="match status" value="2"/>
</dbReference>
<dbReference type="RefSeq" id="WP_085474132.1">
    <property type="nucleotide sequence ID" value="NZ_CP038029.1"/>
</dbReference>
<organism evidence="1 2">
    <name type="scientific">Sphingobacterium psychroaquaticum</name>
    <dbReference type="NCBI Taxonomy" id="561061"/>
    <lineage>
        <taxon>Bacteria</taxon>
        <taxon>Pseudomonadati</taxon>
        <taxon>Bacteroidota</taxon>
        <taxon>Sphingobacteriia</taxon>
        <taxon>Sphingobacteriales</taxon>
        <taxon>Sphingobacteriaceae</taxon>
        <taxon>Sphingobacterium</taxon>
    </lineage>
</organism>
<reference evidence="1 2" key="1">
    <citation type="submission" date="2017-04" db="EMBL/GenBank/DDBJ databases">
        <authorList>
            <person name="Afonso C.L."/>
            <person name="Miller P.J."/>
            <person name="Scott M.A."/>
            <person name="Spackman E."/>
            <person name="Goraichik I."/>
            <person name="Dimitrov K.M."/>
            <person name="Suarez D.L."/>
            <person name="Swayne D.E."/>
        </authorList>
    </citation>
    <scope>NUCLEOTIDE SEQUENCE [LARGE SCALE GENOMIC DNA]</scope>
    <source>
        <strain evidence="1 2">DSM 22418</strain>
    </source>
</reference>
<sequence length="330" mass="38088">MEVLSIVTNISRYGGAQKVMMDIHHGLKGQLSSKILSLQAFDTVHPQYFLSEADFIRFGNPLQLNNKTVLVHARNLLPFLLAMKKLFFLNTRIIYVSHSVYTTHKNLTFFPKEIVSISNKVTENLQNYFKVPIMDINLIHNGIKDCLETNEFQEPYQGDKIRILYPGRINNSKRQVQILNALRGALDKRIEIHFAGVGEDFETLLSNCWDEQFQCLGFIEDMDRLIMSYDYVMLYSLQEGLSLSLIEGLMHGKPLLMNDVGGNLEIGIPGVNAFLLNDRLDLLAFTLNGLVHVSKDEYMRLSHNSRSHYLERFQYKDMIYNYLQLLNNRA</sequence>
<evidence type="ECO:0000313" key="1">
    <source>
        <dbReference type="EMBL" id="SMG47538.1"/>
    </source>
</evidence>
<dbReference type="SUPFAM" id="SSF53756">
    <property type="entry name" value="UDP-Glycosyltransferase/glycogen phosphorylase"/>
    <property type="match status" value="1"/>
</dbReference>
<dbReference type="PANTHER" id="PTHR12526:SF630">
    <property type="entry name" value="GLYCOSYLTRANSFERASE"/>
    <property type="match status" value="1"/>
</dbReference>
<evidence type="ECO:0000313" key="2">
    <source>
        <dbReference type="Proteomes" id="UP000192980"/>
    </source>
</evidence>
<keyword evidence="2" id="KW-1185">Reference proteome</keyword>
<name>A0A1X7L132_9SPHI</name>
<dbReference type="EMBL" id="FXAU01000007">
    <property type="protein sequence ID" value="SMG47538.1"/>
    <property type="molecule type" value="Genomic_DNA"/>
</dbReference>
<dbReference type="OrthoDB" id="9792269at2"/>
<dbReference type="Pfam" id="PF13692">
    <property type="entry name" value="Glyco_trans_1_4"/>
    <property type="match status" value="1"/>
</dbReference>
<protein>
    <submittedName>
        <fullName evidence="1">Glycosyltransferase involved in cell wall bisynthesis</fullName>
    </submittedName>
</protein>
<dbReference type="GO" id="GO:0016740">
    <property type="term" value="F:transferase activity"/>
    <property type="evidence" value="ECO:0007669"/>
    <property type="project" value="UniProtKB-KW"/>
</dbReference>
<dbReference type="AlphaFoldDB" id="A0A1X7L132"/>
<accession>A0A1X7L132</accession>
<proteinExistence type="predicted"/>
<keyword evidence="1" id="KW-0808">Transferase</keyword>
<dbReference type="CDD" id="cd03801">
    <property type="entry name" value="GT4_PimA-like"/>
    <property type="match status" value="1"/>
</dbReference>
<dbReference type="PANTHER" id="PTHR12526">
    <property type="entry name" value="GLYCOSYLTRANSFERASE"/>
    <property type="match status" value="1"/>
</dbReference>